<dbReference type="InterPro" id="IPR011009">
    <property type="entry name" value="Kinase-like_dom_sf"/>
</dbReference>
<dbReference type="PROSITE" id="PS00108">
    <property type="entry name" value="PROTEIN_KINASE_ST"/>
    <property type="match status" value="1"/>
</dbReference>
<comment type="similarity">
    <text evidence="5">Belongs to the protein kinase superfamily. Ser/Thr protein kinase family. GCN2 subfamily.</text>
</comment>
<dbReference type="InterPro" id="IPR050339">
    <property type="entry name" value="CC_SR_Kinase"/>
</dbReference>
<dbReference type="PANTHER" id="PTHR11042">
    <property type="entry name" value="EUKARYOTIC TRANSLATION INITIATION FACTOR 2-ALPHA KINASE EIF2-ALPHA KINASE -RELATED"/>
    <property type="match status" value="1"/>
</dbReference>
<dbReference type="PROSITE" id="PS00107">
    <property type="entry name" value="PROTEIN_KINASE_ATP"/>
    <property type="match status" value="1"/>
</dbReference>
<dbReference type="CDD" id="cd00180">
    <property type="entry name" value="PKc"/>
    <property type="match status" value="1"/>
</dbReference>
<feature type="binding site" evidence="6">
    <location>
        <position position="60"/>
    </location>
    <ligand>
        <name>ATP</name>
        <dbReference type="ChEBI" id="CHEBI:30616"/>
    </ligand>
</feature>
<gene>
    <name evidence="8" type="ORF">OSB1V03_LOCUS10152</name>
</gene>
<dbReference type="Proteomes" id="UP000759131">
    <property type="component" value="Unassembled WGS sequence"/>
</dbReference>
<protein>
    <recommendedName>
        <fullName evidence="7">Protein kinase domain-containing protein</fullName>
    </recommendedName>
</protein>
<evidence type="ECO:0000313" key="8">
    <source>
        <dbReference type="EMBL" id="CAD7629737.1"/>
    </source>
</evidence>
<keyword evidence="1" id="KW-0808">Transferase</keyword>
<dbReference type="InterPro" id="IPR008271">
    <property type="entry name" value="Ser/Thr_kinase_AS"/>
</dbReference>
<dbReference type="Gene3D" id="1.10.510.10">
    <property type="entry name" value="Transferase(Phosphotransferase) domain 1"/>
    <property type="match status" value="3"/>
</dbReference>
<sequence length="938" mass="108267">MKINEKTMFTQSTMFKDMNLDVGKFDSEFVDEVGPIGGGGFGIVTKARHISEQIDYAIKKIKISDSDQLNKRFRERDMWLKLDSDYFVKYRNSWLEMCDDRTEAQFNQYKQFNIHDDETVAADELDNSGDPSEVKLQPRQYAILHLQMELCWFTLREAMEMCGQYLGIDGNPNQPLPPIGYFIASEMLLEILTSINYLHEYVHEGKPYPILHRDINPNNILIKAGSDGRFIKVSDFGCAVEHVLMKSTHSANVGTIRYMAPEINQGRYDTKADVYSIGVTVQEMFNLDINSKVELTGRYRKLSELSVKSIDGMRHRRPTCADWLAAKSEWTLDYAEVMDQIKDTIDLSKHYDYNKDFVLLFLQTNKHDKPVVLQTENVVEVPINLDHFTHPNHLANLFELDDQCLGAGGFGVVIKGRNKIDEKDYAIKMIFILDDDENSLRTEILAKIREIKIWAKLSSDRYVQYRSAWLEGPDDECRHRFVNHWYAHKTGSGSFDKTQVEFMRSLYLQAKHYRVLNIQMDLCQTSLTKVLANTRSHFDRPDKQLLPPLGYYIASELMAEVLDIIRDLHERKPPIIHRDIKPDNILIAHGGDGGRGDRFIKLSDFGLSVEHSSESKSRTLNVGTEKYMAPELRVGKQRGNYGTSVDVYSIGVVMEDVFNFDVNGKKYTLDKKYENIFELTLSSLNNESRKRQKCADILAAKDQWALNYHDVKDLINRKGTFGEVVKARHGVDEKVYAVKIIEITGNECQIREKYDKHIREVKVWARLDADHFVQYRSSWLECGGHESTSRCQLSLKLYIQMDLCWFTLEDTIEKMRIHFGRKDKELWPELGAYMAGELLWEILEAITYLHTIKPQILHRDIKPTNVLLKGGGPGARFVKLTDFGEAVEHKSESQSHTQRIGSDKYMAPEVRNGSKYGTKADMYSIGVTIQKMFNYDIY</sequence>
<dbReference type="GO" id="GO:0005737">
    <property type="term" value="C:cytoplasm"/>
    <property type="evidence" value="ECO:0007669"/>
    <property type="project" value="TreeGrafter"/>
</dbReference>
<feature type="domain" description="Protein kinase" evidence="7">
    <location>
        <begin position="399"/>
        <end position="721"/>
    </location>
</feature>
<dbReference type="InterPro" id="IPR017441">
    <property type="entry name" value="Protein_kinase_ATP_BS"/>
</dbReference>
<feature type="domain" description="Protein kinase" evidence="7">
    <location>
        <begin position="30"/>
        <end position="393"/>
    </location>
</feature>
<feature type="non-terminal residue" evidence="8">
    <location>
        <position position="1"/>
    </location>
</feature>
<dbReference type="GO" id="GO:0005524">
    <property type="term" value="F:ATP binding"/>
    <property type="evidence" value="ECO:0007669"/>
    <property type="project" value="UniProtKB-UniRule"/>
</dbReference>
<evidence type="ECO:0000256" key="6">
    <source>
        <dbReference type="PROSITE-ProRule" id="PRU10141"/>
    </source>
</evidence>
<evidence type="ECO:0000256" key="5">
    <source>
        <dbReference type="ARBA" id="ARBA00037982"/>
    </source>
</evidence>
<dbReference type="PANTHER" id="PTHR11042:SF187">
    <property type="entry name" value="EUKARYOTIC TRANSLATION INITIATION FACTOR 2-ALPHA KINASE 2"/>
    <property type="match status" value="1"/>
</dbReference>
<organism evidence="8">
    <name type="scientific">Medioppia subpectinata</name>
    <dbReference type="NCBI Taxonomy" id="1979941"/>
    <lineage>
        <taxon>Eukaryota</taxon>
        <taxon>Metazoa</taxon>
        <taxon>Ecdysozoa</taxon>
        <taxon>Arthropoda</taxon>
        <taxon>Chelicerata</taxon>
        <taxon>Arachnida</taxon>
        <taxon>Acari</taxon>
        <taxon>Acariformes</taxon>
        <taxon>Sarcoptiformes</taxon>
        <taxon>Oribatida</taxon>
        <taxon>Brachypylina</taxon>
        <taxon>Oppioidea</taxon>
        <taxon>Oppiidae</taxon>
        <taxon>Medioppia</taxon>
    </lineage>
</organism>
<accession>A0A7R9KUX5</accession>
<evidence type="ECO:0000313" key="9">
    <source>
        <dbReference type="Proteomes" id="UP000759131"/>
    </source>
</evidence>
<keyword evidence="2 6" id="KW-0547">Nucleotide-binding</keyword>
<proteinExistence type="inferred from homology"/>
<dbReference type="SMART" id="SM00220">
    <property type="entry name" value="S_TKc"/>
    <property type="match status" value="3"/>
</dbReference>
<dbReference type="Gene3D" id="3.30.200.20">
    <property type="entry name" value="Phosphorylase Kinase, domain 1"/>
    <property type="match status" value="3"/>
</dbReference>
<dbReference type="Pfam" id="PF00069">
    <property type="entry name" value="Pkinase"/>
    <property type="match status" value="3"/>
</dbReference>
<dbReference type="EMBL" id="CAJPIZ010007258">
    <property type="protein sequence ID" value="CAG2110167.1"/>
    <property type="molecule type" value="Genomic_DNA"/>
</dbReference>
<dbReference type="InterPro" id="IPR000719">
    <property type="entry name" value="Prot_kinase_dom"/>
</dbReference>
<keyword evidence="9" id="KW-1185">Reference proteome</keyword>
<reference evidence="8" key="1">
    <citation type="submission" date="2020-11" db="EMBL/GenBank/DDBJ databases">
        <authorList>
            <person name="Tran Van P."/>
        </authorList>
    </citation>
    <scope>NUCLEOTIDE SEQUENCE</scope>
</reference>
<dbReference type="EMBL" id="OC861833">
    <property type="protein sequence ID" value="CAD7629737.1"/>
    <property type="molecule type" value="Genomic_DNA"/>
</dbReference>
<dbReference type="OrthoDB" id="1405469at2759"/>
<dbReference type="PROSITE" id="PS50011">
    <property type="entry name" value="PROTEIN_KINASE_DOM"/>
    <property type="match status" value="3"/>
</dbReference>
<evidence type="ECO:0000256" key="2">
    <source>
        <dbReference type="ARBA" id="ARBA00022741"/>
    </source>
</evidence>
<evidence type="ECO:0000256" key="4">
    <source>
        <dbReference type="ARBA" id="ARBA00022840"/>
    </source>
</evidence>
<evidence type="ECO:0000259" key="7">
    <source>
        <dbReference type="PROSITE" id="PS50011"/>
    </source>
</evidence>
<dbReference type="SUPFAM" id="SSF56112">
    <property type="entry name" value="Protein kinase-like (PK-like)"/>
    <property type="match status" value="3"/>
</dbReference>
<evidence type="ECO:0000256" key="3">
    <source>
        <dbReference type="ARBA" id="ARBA00022777"/>
    </source>
</evidence>
<dbReference type="AlphaFoldDB" id="A0A7R9KUX5"/>
<dbReference type="GO" id="GO:0004694">
    <property type="term" value="F:eukaryotic translation initiation factor 2alpha kinase activity"/>
    <property type="evidence" value="ECO:0007669"/>
    <property type="project" value="TreeGrafter"/>
</dbReference>
<feature type="domain" description="Protein kinase" evidence="7">
    <location>
        <begin position="710"/>
        <end position="938"/>
    </location>
</feature>
<name>A0A7R9KUX5_9ACAR</name>
<keyword evidence="3" id="KW-0418">Kinase</keyword>
<keyword evidence="4 6" id="KW-0067">ATP-binding</keyword>
<evidence type="ECO:0000256" key="1">
    <source>
        <dbReference type="ARBA" id="ARBA00022679"/>
    </source>
</evidence>
<dbReference type="GO" id="GO:0005634">
    <property type="term" value="C:nucleus"/>
    <property type="evidence" value="ECO:0007669"/>
    <property type="project" value="TreeGrafter"/>
</dbReference>